<dbReference type="InterPro" id="IPR036249">
    <property type="entry name" value="Thioredoxin-like_sf"/>
</dbReference>
<dbReference type="GO" id="GO:0016209">
    <property type="term" value="F:antioxidant activity"/>
    <property type="evidence" value="ECO:0007669"/>
    <property type="project" value="InterPro"/>
</dbReference>
<dbReference type="GO" id="GO:0016491">
    <property type="term" value="F:oxidoreductase activity"/>
    <property type="evidence" value="ECO:0007669"/>
    <property type="project" value="InterPro"/>
</dbReference>
<protein>
    <submittedName>
        <fullName evidence="6">AhpC/TSA family protein</fullName>
    </submittedName>
</protein>
<keyword evidence="3" id="KW-1015">Disulfide bond</keyword>
<dbReference type="SUPFAM" id="SSF52833">
    <property type="entry name" value="Thioredoxin-like"/>
    <property type="match status" value="1"/>
</dbReference>
<proteinExistence type="predicted"/>
<comment type="subcellular location">
    <subcellularLocation>
        <location evidence="1">Cell envelope</location>
    </subcellularLocation>
</comment>
<dbReference type="InterPro" id="IPR013766">
    <property type="entry name" value="Thioredoxin_domain"/>
</dbReference>
<dbReference type="GO" id="GO:0017004">
    <property type="term" value="P:cytochrome complex assembly"/>
    <property type="evidence" value="ECO:0007669"/>
    <property type="project" value="UniProtKB-KW"/>
</dbReference>
<dbReference type="Pfam" id="PF00578">
    <property type="entry name" value="AhpC-TSA"/>
    <property type="match status" value="1"/>
</dbReference>
<reference evidence="6 7" key="1">
    <citation type="submission" date="2020-01" db="EMBL/GenBank/DDBJ databases">
        <title>Complete genome sequence of Chitinophaga sp. H33E-04 isolated from quinoa roots.</title>
        <authorList>
            <person name="Weon H.-Y."/>
            <person name="Lee S.A."/>
        </authorList>
    </citation>
    <scope>NUCLEOTIDE SEQUENCE [LARGE SCALE GENOMIC DNA]</scope>
    <source>
        <strain evidence="6 7">H33E-04</strain>
    </source>
</reference>
<evidence type="ECO:0000256" key="3">
    <source>
        <dbReference type="ARBA" id="ARBA00023157"/>
    </source>
</evidence>
<dbReference type="PANTHER" id="PTHR42852:SF6">
    <property type="entry name" value="THIOL:DISULFIDE INTERCHANGE PROTEIN DSBE"/>
    <property type="match status" value="1"/>
</dbReference>
<evidence type="ECO:0000259" key="5">
    <source>
        <dbReference type="PROSITE" id="PS51352"/>
    </source>
</evidence>
<dbReference type="InterPro" id="IPR050553">
    <property type="entry name" value="Thioredoxin_ResA/DsbE_sf"/>
</dbReference>
<keyword evidence="2" id="KW-0201">Cytochrome c-type biogenesis</keyword>
<feature type="domain" description="Thioredoxin" evidence="5">
    <location>
        <begin position="235"/>
        <end position="375"/>
    </location>
</feature>
<evidence type="ECO:0000313" key="6">
    <source>
        <dbReference type="EMBL" id="QHS60912.1"/>
    </source>
</evidence>
<dbReference type="InterPro" id="IPR000866">
    <property type="entry name" value="AhpC/TSA"/>
</dbReference>
<dbReference type="InterPro" id="IPR025380">
    <property type="entry name" value="DUF4369"/>
</dbReference>
<dbReference type="Gene3D" id="3.40.30.10">
    <property type="entry name" value="Glutaredoxin"/>
    <property type="match status" value="1"/>
</dbReference>
<organism evidence="6 7">
    <name type="scientific">Chitinophaga agri</name>
    <dbReference type="NCBI Taxonomy" id="2703787"/>
    <lineage>
        <taxon>Bacteria</taxon>
        <taxon>Pseudomonadati</taxon>
        <taxon>Bacteroidota</taxon>
        <taxon>Chitinophagia</taxon>
        <taxon>Chitinophagales</taxon>
        <taxon>Chitinophagaceae</taxon>
        <taxon>Chitinophaga</taxon>
    </lineage>
</organism>
<evidence type="ECO:0000313" key="7">
    <source>
        <dbReference type="Proteomes" id="UP000476411"/>
    </source>
</evidence>
<dbReference type="AlphaFoldDB" id="A0A6B9ZEP8"/>
<dbReference type="Proteomes" id="UP000476411">
    <property type="component" value="Chromosome"/>
</dbReference>
<accession>A0A6B9ZEP8</accession>
<dbReference type="GO" id="GO:0030313">
    <property type="term" value="C:cell envelope"/>
    <property type="evidence" value="ECO:0007669"/>
    <property type="project" value="UniProtKB-SubCell"/>
</dbReference>
<gene>
    <name evidence="6" type="ORF">GWR21_15315</name>
</gene>
<dbReference type="CDD" id="cd02966">
    <property type="entry name" value="TlpA_like_family"/>
    <property type="match status" value="1"/>
</dbReference>
<dbReference type="EMBL" id="CP048113">
    <property type="protein sequence ID" value="QHS60912.1"/>
    <property type="molecule type" value="Genomic_DNA"/>
</dbReference>
<sequence>MKQLLAALLLSPGVLLAQKGDFTLKGKIGNLNAPAKVHLVYRTSEGEKRDSAVLTNGAFELKGAIEEPGQAMLLLKHPNPPADPRMRDMVIFYVEKGTITLNSPDSLKKATFSGSALNTDNQQLQDALKAVTSSYQDLNAEYMAADEAKRNSAEFQQYLDGKLALIRGQQGDIYKAFIAKHPKSVVSLDVIQQYAYEASDKIGLLDSMFNSLDASLKKTKSAQDLAGLISSWKATAVGAEAPLFTQNDTLGKPVNLKDFRGKYVLVDFWASWCRPCRMENPYVVAAFNKHKDKAFTILSVSLDQPTGHDAWINAIHKDGLTWTHVSDLKFWDNDVAKLYGVKSVPQNFLLDPQGKIVAKNLRGEELDKRLDELLK</sequence>
<keyword evidence="4" id="KW-0676">Redox-active center</keyword>
<evidence type="ECO:0000256" key="1">
    <source>
        <dbReference type="ARBA" id="ARBA00004196"/>
    </source>
</evidence>
<dbReference type="RefSeq" id="WP_162332595.1">
    <property type="nucleotide sequence ID" value="NZ_CP048113.1"/>
</dbReference>
<dbReference type="KEGG" id="chih:GWR21_15315"/>
<dbReference type="PANTHER" id="PTHR42852">
    <property type="entry name" value="THIOL:DISULFIDE INTERCHANGE PROTEIN DSBE"/>
    <property type="match status" value="1"/>
</dbReference>
<evidence type="ECO:0000256" key="2">
    <source>
        <dbReference type="ARBA" id="ARBA00022748"/>
    </source>
</evidence>
<name>A0A6B9ZEP8_9BACT</name>
<keyword evidence="7" id="KW-1185">Reference proteome</keyword>
<dbReference type="PROSITE" id="PS51352">
    <property type="entry name" value="THIOREDOXIN_2"/>
    <property type="match status" value="1"/>
</dbReference>
<evidence type="ECO:0000256" key="4">
    <source>
        <dbReference type="ARBA" id="ARBA00023284"/>
    </source>
</evidence>
<dbReference type="Pfam" id="PF14289">
    <property type="entry name" value="DUF4369"/>
    <property type="match status" value="1"/>
</dbReference>